<evidence type="ECO:0000313" key="7">
    <source>
        <dbReference type="EMBL" id="RUO23369.1"/>
    </source>
</evidence>
<keyword evidence="4 5" id="KW-0378">Hydrolase</keyword>
<comment type="catalytic activity">
    <reaction evidence="5">
        <text>6-carboxyhexanoyl-[ACP] methyl ester + H2O = 6-carboxyhexanoyl-[ACP] + methanol + H(+)</text>
        <dbReference type="Rhea" id="RHEA:42700"/>
        <dbReference type="Rhea" id="RHEA-COMP:9955"/>
        <dbReference type="Rhea" id="RHEA-COMP:10186"/>
        <dbReference type="ChEBI" id="CHEBI:15377"/>
        <dbReference type="ChEBI" id="CHEBI:15378"/>
        <dbReference type="ChEBI" id="CHEBI:17790"/>
        <dbReference type="ChEBI" id="CHEBI:78846"/>
        <dbReference type="ChEBI" id="CHEBI:82735"/>
        <dbReference type="EC" id="3.1.1.85"/>
    </reaction>
</comment>
<reference evidence="8" key="1">
    <citation type="journal article" date="2018" name="Front. Microbiol.">
        <title>Genome-Based Analysis Reveals the Taxonomy and Diversity of the Family Idiomarinaceae.</title>
        <authorList>
            <person name="Liu Y."/>
            <person name="Lai Q."/>
            <person name="Shao Z."/>
        </authorList>
    </citation>
    <scope>NUCLEOTIDE SEQUENCE [LARGE SCALE GENOMIC DNA]</scope>
    <source>
        <strain evidence="8">GBPy7</strain>
    </source>
</reference>
<sequence>MAKHSANLSLSIQGSGEPLVLLHGWGLNQAIWFPIRELLAEKFQVITVDLPGFGESAWYPGDEDFQSASSRVMAELAQSIGKPFHLAGWSLGGLFAMQMALDYPTYIKRLTTIASSPCFMARGNWPGIKQATLEAFRYQLTNDFHKTLERFLAVQALGSPAAREEIKTMRKLLNERPEPHPQALIAGLRWLAEVDLRKPLEQLTVPLLRMYGRRDSLVPIATSDAVQSYLPSSFAGQTQDGQHALAAPPPLHFTESAHAPFFTEPERFATELYRWHLGQ</sequence>
<accession>A0A432W2D4</accession>
<dbReference type="InterPro" id="IPR000073">
    <property type="entry name" value="AB_hydrolase_1"/>
</dbReference>
<feature type="active site" evidence="5">
    <location>
        <position position="215"/>
    </location>
</feature>
<dbReference type="AlphaFoldDB" id="A0A432W2D4"/>
<evidence type="ECO:0000256" key="1">
    <source>
        <dbReference type="ARBA" id="ARBA00022487"/>
    </source>
</evidence>
<evidence type="ECO:0000259" key="6">
    <source>
        <dbReference type="Pfam" id="PF00561"/>
    </source>
</evidence>
<comment type="function">
    <text evidence="5">The physiological role of BioH is to remove the methyl group introduced by BioC when the pimeloyl moiety is complete. It allows to synthesize pimeloyl-ACP via the fatty acid synthetic pathway through the hydrolysis of the ester bonds of pimeloyl-ACP esters.</text>
</comment>
<organism evidence="7 8">
    <name type="scientific">Aliidiomarina iranensis</name>
    <dbReference type="NCBI Taxonomy" id="1434071"/>
    <lineage>
        <taxon>Bacteria</taxon>
        <taxon>Pseudomonadati</taxon>
        <taxon>Pseudomonadota</taxon>
        <taxon>Gammaproteobacteria</taxon>
        <taxon>Alteromonadales</taxon>
        <taxon>Idiomarinaceae</taxon>
        <taxon>Aliidiomarina</taxon>
    </lineage>
</organism>
<comment type="subunit">
    <text evidence="5">Monomer.</text>
</comment>
<dbReference type="SUPFAM" id="SSF53474">
    <property type="entry name" value="alpha/beta-Hydrolases"/>
    <property type="match status" value="1"/>
</dbReference>
<feature type="binding site" evidence="5">
    <location>
        <position position="258"/>
    </location>
    <ligand>
        <name>substrate</name>
    </ligand>
</feature>
<comment type="subcellular location">
    <subcellularLocation>
        <location evidence="5">Cytoplasm</location>
    </subcellularLocation>
</comment>
<feature type="domain" description="AB hydrolase-1" evidence="6">
    <location>
        <begin position="18"/>
        <end position="244"/>
    </location>
</feature>
<name>A0A432W2D4_9GAMM</name>
<dbReference type="GO" id="GO:0090499">
    <property type="term" value="F:pimelyl-[acyl-carrier protein] methyl ester esterase activity"/>
    <property type="evidence" value="ECO:0007669"/>
    <property type="project" value="UniProtKB-EC"/>
</dbReference>
<evidence type="ECO:0000313" key="8">
    <source>
        <dbReference type="Proteomes" id="UP000288395"/>
    </source>
</evidence>
<dbReference type="Proteomes" id="UP000288395">
    <property type="component" value="Unassembled WGS sequence"/>
</dbReference>
<evidence type="ECO:0000256" key="4">
    <source>
        <dbReference type="ARBA" id="ARBA00022801"/>
    </source>
</evidence>
<feature type="active site" description="Nucleophile" evidence="5">
    <location>
        <position position="90"/>
    </location>
</feature>
<dbReference type="InterPro" id="IPR029058">
    <property type="entry name" value="AB_hydrolase_fold"/>
</dbReference>
<dbReference type="UniPathway" id="UPA00078"/>
<dbReference type="OrthoDB" id="9780744at2"/>
<dbReference type="EMBL" id="PIPJ01000001">
    <property type="protein sequence ID" value="RUO23369.1"/>
    <property type="molecule type" value="Genomic_DNA"/>
</dbReference>
<feature type="binding site" evidence="5">
    <location>
        <begin position="90"/>
        <end position="91"/>
    </location>
    <ligand>
        <name>substrate</name>
    </ligand>
</feature>
<dbReference type="RefSeq" id="WP_126764956.1">
    <property type="nucleotide sequence ID" value="NZ_PIPJ01000001.1"/>
</dbReference>
<keyword evidence="2 5" id="KW-0963">Cytoplasm</keyword>
<dbReference type="PANTHER" id="PTHR43798:SF31">
    <property type="entry name" value="AB HYDROLASE SUPERFAMILY PROTEIN YCLE"/>
    <property type="match status" value="1"/>
</dbReference>
<dbReference type="GO" id="GO:0005737">
    <property type="term" value="C:cytoplasm"/>
    <property type="evidence" value="ECO:0007669"/>
    <property type="project" value="UniProtKB-SubCell"/>
</dbReference>
<keyword evidence="8" id="KW-1185">Reference proteome</keyword>
<comment type="similarity">
    <text evidence="5">Belongs to the AB hydrolase superfamily. Carboxylesterase BioH family.</text>
</comment>
<dbReference type="Gene3D" id="3.40.50.1820">
    <property type="entry name" value="alpha/beta hydrolase"/>
    <property type="match status" value="1"/>
</dbReference>
<dbReference type="NCBIfam" id="TIGR01738">
    <property type="entry name" value="bioH"/>
    <property type="match status" value="1"/>
</dbReference>
<keyword evidence="3 5" id="KW-0093">Biotin biosynthesis</keyword>
<evidence type="ECO:0000256" key="2">
    <source>
        <dbReference type="ARBA" id="ARBA00022490"/>
    </source>
</evidence>
<evidence type="ECO:0000256" key="5">
    <source>
        <dbReference type="HAMAP-Rule" id="MF_01260"/>
    </source>
</evidence>
<comment type="pathway">
    <text evidence="5">Cofactor biosynthesis; biotin biosynthesis.</text>
</comment>
<dbReference type="PANTHER" id="PTHR43798">
    <property type="entry name" value="MONOACYLGLYCEROL LIPASE"/>
    <property type="match status" value="1"/>
</dbReference>
<dbReference type="InterPro" id="IPR050266">
    <property type="entry name" value="AB_hydrolase_sf"/>
</dbReference>
<dbReference type="EC" id="3.1.1.85" evidence="5"/>
<comment type="caution">
    <text evidence="7">The sequence shown here is derived from an EMBL/GenBank/DDBJ whole genome shotgun (WGS) entry which is preliminary data.</text>
</comment>
<dbReference type="GO" id="GO:0016020">
    <property type="term" value="C:membrane"/>
    <property type="evidence" value="ECO:0007669"/>
    <property type="project" value="TreeGrafter"/>
</dbReference>
<dbReference type="GO" id="GO:0009102">
    <property type="term" value="P:biotin biosynthetic process"/>
    <property type="evidence" value="ECO:0007669"/>
    <property type="project" value="UniProtKB-UniRule"/>
</dbReference>
<feature type="binding site" evidence="5">
    <location>
        <begin position="151"/>
        <end position="155"/>
    </location>
    <ligand>
        <name>substrate</name>
    </ligand>
</feature>
<gene>
    <name evidence="5 7" type="primary">bioH</name>
    <name evidence="7" type="ORF">CWE08_01590</name>
</gene>
<dbReference type="InterPro" id="IPR010076">
    <property type="entry name" value="BioH"/>
</dbReference>
<dbReference type="PRINTS" id="PR00111">
    <property type="entry name" value="ABHYDROLASE"/>
</dbReference>
<evidence type="ECO:0000256" key="3">
    <source>
        <dbReference type="ARBA" id="ARBA00022756"/>
    </source>
</evidence>
<protein>
    <recommendedName>
        <fullName evidence="5">Pimeloyl-[acyl-carrier protein] methyl ester esterase</fullName>
        <ecNumber evidence="5">3.1.1.85</ecNumber>
    </recommendedName>
    <alternativeName>
        <fullName evidence="5">Biotin synthesis protein BioH</fullName>
    </alternativeName>
    <alternativeName>
        <fullName evidence="5">Carboxylesterase BioH</fullName>
    </alternativeName>
</protein>
<proteinExistence type="inferred from homology"/>
<keyword evidence="1 5" id="KW-0719">Serine esterase</keyword>
<dbReference type="HAMAP" id="MF_01260">
    <property type="entry name" value="Carboxylester"/>
    <property type="match status" value="1"/>
</dbReference>
<feature type="binding site" evidence="5">
    <location>
        <position position="25"/>
    </location>
    <ligand>
        <name>substrate</name>
    </ligand>
</feature>
<feature type="active site" evidence="5">
    <location>
        <position position="258"/>
    </location>
</feature>
<dbReference type="Pfam" id="PF00561">
    <property type="entry name" value="Abhydrolase_1"/>
    <property type="match status" value="1"/>
</dbReference>